<dbReference type="Proteomes" id="UP000265520">
    <property type="component" value="Unassembled WGS sequence"/>
</dbReference>
<dbReference type="AlphaFoldDB" id="A0A392QMV2"/>
<keyword evidence="3" id="KW-1185">Reference proteome</keyword>
<name>A0A392QMV2_9FABA</name>
<evidence type="ECO:0000313" key="2">
    <source>
        <dbReference type="EMBL" id="MCI25721.1"/>
    </source>
</evidence>
<comment type="caution">
    <text evidence="2">The sequence shown here is derived from an EMBL/GenBank/DDBJ whole genome shotgun (WGS) entry which is preliminary data.</text>
</comment>
<evidence type="ECO:0000313" key="3">
    <source>
        <dbReference type="Proteomes" id="UP000265520"/>
    </source>
</evidence>
<accession>A0A392QMV2</accession>
<feature type="region of interest" description="Disordered" evidence="1">
    <location>
        <begin position="1"/>
        <end position="53"/>
    </location>
</feature>
<feature type="non-terminal residue" evidence="2">
    <location>
        <position position="1"/>
    </location>
</feature>
<organism evidence="2 3">
    <name type="scientific">Trifolium medium</name>
    <dbReference type="NCBI Taxonomy" id="97028"/>
    <lineage>
        <taxon>Eukaryota</taxon>
        <taxon>Viridiplantae</taxon>
        <taxon>Streptophyta</taxon>
        <taxon>Embryophyta</taxon>
        <taxon>Tracheophyta</taxon>
        <taxon>Spermatophyta</taxon>
        <taxon>Magnoliopsida</taxon>
        <taxon>eudicotyledons</taxon>
        <taxon>Gunneridae</taxon>
        <taxon>Pentapetalae</taxon>
        <taxon>rosids</taxon>
        <taxon>fabids</taxon>
        <taxon>Fabales</taxon>
        <taxon>Fabaceae</taxon>
        <taxon>Papilionoideae</taxon>
        <taxon>50 kb inversion clade</taxon>
        <taxon>NPAAA clade</taxon>
        <taxon>Hologalegina</taxon>
        <taxon>IRL clade</taxon>
        <taxon>Trifolieae</taxon>
        <taxon>Trifolium</taxon>
    </lineage>
</organism>
<protein>
    <submittedName>
        <fullName evidence="2">Uncharacterized protein</fullName>
    </submittedName>
</protein>
<feature type="compositionally biased region" description="Basic and acidic residues" evidence="1">
    <location>
        <begin position="44"/>
        <end position="53"/>
    </location>
</feature>
<proteinExistence type="predicted"/>
<evidence type="ECO:0000256" key="1">
    <source>
        <dbReference type="SAM" id="MobiDB-lite"/>
    </source>
</evidence>
<feature type="compositionally biased region" description="Polar residues" evidence="1">
    <location>
        <begin position="7"/>
        <end position="33"/>
    </location>
</feature>
<dbReference type="EMBL" id="LXQA010148952">
    <property type="protein sequence ID" value="MCI25721.1"/>
    <property type="molecule type" value="Genomic_DNA"/>
</dbReference>
<sequence>VRFVAFNQGSQNRIGPASSTGWIGNRTSIQPDQTLKPLRTGTGKKPEKSELNR</sequence>
<reference evidence="2 3" key="1">
    <citation type="journal article" date="2018" name="Front. Plant Sci.">
        <title>Red Clover (Trifolium pratense) and Zigzag Clover (T. medium) - A Picture of Genomic Similarities and Differences.</title>
        <authorList>
            <person name="Dluhosova J."/>
            <person name="Istvanek J."/>
            <person name="Nedelnik J."/>
            <person name="Repkova J."/>
        </authorList>
    </citation>
    <scope>NUCLEOTIDE SEQUENCE [LARGE SCALE GENOMIC DNA]</scope>
    <source>
        <strain evidence="3">cv. 10/8</strain>
        <tissue evidence="2">Leaf</tissue>
    </source>
</reference>